<accession>A0A268RU25</accession>
<keyword evidence="1" id="KW-0812">Transmembrane</keyword>
<sequence length="70" mass="8144">MERRMILVIAIAVVLSLCIGIAFYFWHKDQEKDAEAKYALLEEITMQGGLCIWRQTRVSMIKQEIPMILS</sequence>
<name>A0A268RU25_SHOCL</name>
<gene>
    <name evidence="2" type="ORF">CHH61_22435</name>
</gene>
<proteinExistence type="predicted"/>
<feature type="transmembrane region" description="Helical" evidence="1">
    <location>
        <begin position="6"/>
        <end position="26"/>
    </location>
</feature>
<evidence type="ECO:0000256" key="1">
    <source>
        <dbReference type="SAM" id="Phobius"/>
    </source>
</evidence>
<keyword evidence="1" id="KW-1133">Transmembrane helix</keyword>
<protein>
    <submittedName>
        <fullName evidence="2">Uncharacterized protein</fullName>
    </submittedName>
</protein>
<comment type="caution">
    <text evidence="2">The sequence shown here is derived from an EMBL/GenBank/DDBJ whole genome shotgun (WGS) entry which is preliminary data.</text>
</comment>
<reference evidence="2 3" key="1">
    <citation type="submission" date="2017-07" db="EMBL/GenBank/DDBJ databases">
        <title>Isolation and whole genome analysis of endospore-forming bacteria from heroin.</title>
        <authorList>
            <person name="Kalinowski J."/>
            <person name="Ahrens B."/>
            <person name="Al-Dilaimi A."/>
            <person name="Winkler A."/>
            <person name="Wibberg D."/>
            <person name="Schleenbecker U."/>
            <person name="Ruckert C."/>
            <person name="Wolfel R."/>
            <person name="Grass G."/>
        </authorList>
    </citation>
    <scope>NUCLEOTIDE SEQUENCE [LARGE SCALE GENOMIC DNA]</scope>
    <source>
        <strain evidence="2 3">7523-2</strain>
    </source>
</reference>
<keyword evidence="1" id="KW-0472">Membrane</keyword>
<evidence type="ECO:0000313" key="2">
    <source>
        <dbReference type="EMBL" id="PAF23722.1"/>
    </source>
</evidence>
<dbReference type="EMBL" id="NPBS01000160">
    <property type="protein sequence ID" value="PAF23722.1"/>
    <property type="molecule type" value="Genomic_DNA"/>
</dbReference>
<organism evidence="2 3">
    <name type="scientific">Shouchella clausii</name>
    <name type="common">Alkalihalobacillus clausii</name>
    <dbReference type="NCBI Taxonomy" id="79880"/>
    <lineage>
        <taxon>Bacteria</taxon>
        <taxon>Bacillati</taxon>
        <taxon>Bacillota</taxon>
        <taxon>Bacilli</taxon>
        <taxon>Bacillales</taxon>
        <taxon>Bacillaceae</taxon>
        <taxon>Shouchella</taxon>
    </lineage>
</organism>
<dbReference type="AlphaFoldDB" id="A0A268RU25"/>
<evidence type="ECO:0000313" key="3">
    <source>
        <dbReference type="Proteomes" id="UP000216133"/>
    </source>
</evidence>
<dbReference type="Proteomes" id="UP000216133">
    <property type="component" value="Unassembled WGS sequence"/>
</dbReference>